<sequence length="766" mass="87264">MYLLHVKTRVVRQFDSPITVDYAILSHTFSSPSDDEWFRYGPEGFEEPSKTLGRYAIIDKVCQLTEDHGLDFVWIDAVCIDKSSSTAVAEAVNAIPQYLKQATLCFAYLADLPCYDGSSYEKAWADCCFWTKAWTLQELILPDKVQFYDAHWHQRGDRSQGLMPSMLSKITGVDEPVLKRNSSLMQVSAARKMCWAARRHSNRPEDTSYSLLGLFGIHMPVIYGEGGNKSFQRLQEEILKNCNDISLLSWVTSEKEQQGAIFARRPKDFEFLGHSTTTGKPCNFKGFTISTSIGILLQGSFAVLRHDLVVASDFGSGHEQADHQYGVVFQKTVDGRYMRVSPCCGTKGICPTITRRMAIMVVRTAHNSDANLHWRQNHGNREVLDTYPSQEHFEQLLFAANDEPLTDQNENYFLNCDSEGTQSRISSEHSNNDWVLVSARTDNRSDTNIGGKPRPPCEQIQSPRNFHEQVVKPECSTEIVGFTRGEFISLEETWDSDLGAQNNDVENAEQSKASFLDEKTKVGHRNSDVKLQLVQCLVNQSLDSFQAHQHTFDHLLAKRQRAAKRPRRRRTHYGASIMRRSSKVAVDSELSCPFYKKDPSSYEACLRLHEMKNMDQVRTHLWEHHRLPYYCPKCKSSFELATHRDLHIVQRNCKTVDVFPFFGLSEDHKTLIDRTRQIHGAKSQWLRVWDILFRGSPPPSSPYLLTGPGLNVAEFRRFWHRQGLQCLLDCLSSDKYVLAPLGGAEAQDVLSNVYSEAIKVLARRPA</sequence>
<name>A0A1Q8RGC0_9PEZI</name>
<proteinExistence type="predicted"/>
<dbReference type="Pfam" id="PF06985">
    <property type="entry name" value="HET"/>
    <property type="match status" value="1"/>
</dbReference>
<dbReference type="PANTHER" id="PTHR10622:SF12">
    <property type="entry name" value="HET DOMAIN-CONTAINING PROTEIN"/>
    <property type="match status" value="1"/>
</dbReference>
<feature type="domain" description="Heterokaryon incompatibility" evidence="1">
    <location>
        <begin position="22"/>
        <end position="111"/>
    </location>
</feature>
<evidence type="ECO:0000313" key="2">
    <source>
        <dbReference type="EMBL" id="OLN83386.1"/>
    </source>
</evidence>
<dbReference type="OrthoDB" id="5241264at2759"/>
<keyword evidence="3" id="KW-1185">Reference proteome</keyword>
<comment type="caution">
    <text evidence="2">The sequence shown here is derived from an EMBL/GenBank/DDBJ whole genome shotgun (WGS) entry which is preliminary data.</text>
</comment>
<dbReference type="EMBL" id="MPGH01000204">
    <property type="protein sequence ID" value="OLN83386.1"/>
    <property type="molecule type" value="Genomic_DNA"/>
</dbReference>
<evidence type="ECO:0000313" key="3">
    <source>
        <dbReference type="Proteomes" id="UP000186583"/>
    </source>
</evidence>
<protein>
    <submittedName>
        <fullName evidence="2">Vegetative incompatibility protein HET-E-1-like protein 5</fullName>
    </submittedName>
</protein>
<accession>A0A1Q8RGC0</accession>
<organism evidence="2 3">
    <name type="scientific">Colletotrichum chlorophyti</name>
    <dbReference type="NCBI Taxonomy" id="708187"/>
    <lineage>
        <taxon>Eukaryota</taxon>
        <taxon>Fungi</taxon>
        <taxon>Dikarya</taxon>
        <taxon>Ascomycota</taxon>
        <taxon>Pezizomycotina</taxon>
        <taxon>Sordariomycetes</taxon>
        <taxon>Hypocreomycetidae</taxon>
        <taxon>Glomerellales</taxon>
        <taxon>Glomerellaceae</taxon>
        <taxon>Colletotrichum</taxon>
    </lineage>
</organism>
<dbReference type="PANTHER" id="PTHR10622">
    <property type="entry name" value="HET DOMAIN-CONTAINING PROTEIN"/>
    <property type="match status" value="1"/>
</dbReference>
<dbReference type="AlphaFoldDB" id="A0A1Q8RGC0"/>
<reference evidence="2 3" key="1">
    <citation type="submission" date="2016-11" db="EMBL/GenBank/DDBJ databases">
        <title>Draft Genome Assembly of Colletotrichum chlorophyti a pathogen of herbaceous plants.</title>
        <authorList>
            <person name="Gan P."/>
            <person name="Narusaka M."/>
            <person name="Tsushima A."/>
            <person name="Narusaka Y."/>
            <person name="Takano Y."/>
            <person name="Shirasu K."/>
        </authorList>
    </citation>
    <scope>NUCLEOTIDE SEQUENCE [LARGE SCALE GENOMIC DNA]</scope>
    <source>
        <strain evidence="2 3">NTL11</strain>
    </source>
</reference>
<evidence type="ECO:0000259" key="1">
    <source>
        <dbReference type="Pfam" id="PF06985"/>
    </source>
</evidence>
<dbReference type="InterPro" id="IPR010730">
    <property type="entry name" value="HET"/>
</dbReference>
<gene>
    <name evidence="2" type="ORF">CCHL11_03038</name>
</gene>
<dbReference type="Proteomes" id="UP000186583">
    <property type="component" value="Unassembled WGS sequence"/>
</dbReference>